<dbReference type="Pfam" id="PF18417">
    <property type="entry name" value="LodA_C"/>
    <property type="match status" value="1"/>
</dbReference>
<reference evidence="3" key="1">
    <citation type="journal article" date="2014" name="Int. J. Syst. Evol. Microbiol.">
        <title>Complete genome sequence of Corynebacterium casei LMG S-19264T (=DSM 44701T), isolated from a smear-ripened cheese.</title>
        <authorList>
            <consortium name="US DOE Joint Genome Institute (JGI-PGF)"/>
            <person name="Walter F."/>
            <person name="Albersmeier A."/>
            <person name="Kalinowski J."/>
            <person name="Ruckert C."/>
        </authorList>
    </citation>
    <scope>NUCLEOTIDE SEQUENCE</scope>
    <source>
        <strain evidence="3">KCTC 22169</strain>
    </source>
</reference>
<evidence type="ECO:0000259" key="1">
    <source>
        <dbReference type="Pfam" id="PF17990"/>
    </source>
</evidence>
<proteinExistence type="predicted"/>
<feature type="domain" description="L-lysine epsilon oxidase C-terminal" evidence="2">
    <location>
        <begin position="374"/>
        <end position="490"/>
    </location>
</feature>
<protein>
    <recommendedName>
        <fullName evidence="5">L-lysine 6-oxidase</fullName>
    </recommendedName>
</protein>
<dbReference type="EMBL" id="BMXR01000001">
    <property type="protein sequence ID" value="GGX38875.1"/>
    <property type="molecule type" value="Genomic_DNA"/>
</dbReference>
<evidence type="ECO:0000313" key="3">
    <source>
        <dbReference type="EMBL" id="GGX38875.1"/>
    </source>
</evidence>
<dbReference type="RefSeq" id="WP_189606575.1">
    <property type="nucleotide sequence ID" value="NZ_BMXR01000001.1"/>
</dbReference>
<accession>A0A918N695</accession>
<keyword evidence="4" id="KW-1185">Reference proteome</keyword>
<reference evidence="3" key="2">
    <citation type="submission" date="2020-09" db="EMBL/GenBank/DDBJ databases">
        <authorList>
            <person name="Sun Q."/>
            <person name="Kim S."/>
        </authorList>
    </citation>
    <scope>NUCLEOTIDE SEQUENCE</scope>
    <source>
        <strain evidence="3">KCTC 22169</strain>
    </source>
</reference>
<evidence type="ECO:0000259" key="2">
    <source>
        <dbReference type="Pfam" id="PF18417"/>
    </source>
</evidence>
<gene>
    <name evidence="3" type="ORF">GCM10007392_01400</name>
</gene>
<dbReference type="Pfam" id="PF17990">
    <property type="entry name" value="LodA_N"/>
    <property type="match status" value="1"/>
</dbReference>
<organism evidence="3 4">
    <name type="scientific">Saccharospirillum salsuginis</name>
    <dbReference type="NCBI Taxonomy" id="418750"/>
    <lineage>
        <taxon>Bacteria</taxon>
        <taxon>Pseudomonadati</taxon>
        <taxon>Pseudomonadota</taxon>
        <taxon>Gammaproteobacteria</taxon>
        <taxon>Oceanospirillales</taxon>
        <taxon>Saccharospirillaceae</taxon>
        <taxon>Saccharospirillum</taxon>
    </lineage>
</organism>
<dbReference type="AlphaFoldDB" id="A0A918N695"/>
<dbReference type="InterPro" id="IPR041173">
    <property type="entry name" value="LodA_C"/>
</dbReference>
<dbReference type="Proteomes" id="UP000626148">
    <property type="component" value="Unassembled WGS sequence"/>
</dbReference>
<feature type="domain" description="L-Lysine epsilon oxidase N-terminal" evidence="1">
    <location>
        <begin position="7"/>
        <end position="240"/>
    </location>
</feature>
<dbReference type="InterPro" id="IPR041168">
    <property type="entry name" value="LodA_N"/>
</dbReference>
<evidence type="ECO:0000313" key="4">
    <source>
        <dbReference type="Proteomes" id="UP000626148"/>
    </source>
</evidence>
<evidence type="ECO:0008006" key="5">
    <source>
        <dbReference type="Google" id="ProtNLM"/>
    </source>
</evidence>
<sequence length="602" mass="66807">MSHYKVFPPIGIARVGNAPTDFYIGPETYRGLPTTVEGATITEKGFRDAQGRLCRQAARFRIYDDDNNEITLNTAGVKSITWTVHMANKKASWYEFATNEGERGYSSTHPLRNASVKGDDRRKLMIDPGPRTITGAGAGPVAMDRESVPNGYTGAHFPEGTLYPNKDSIDTLGELRTDTDGRLLVLGGLGVSGTRDPAATIQQYANNDGWWDDTGDGPVRAQIEWDNGQVDTVDAAWVSVAPPSYAPELANLVTLWDTIFDSAVRAGHYPSICENGYWHSGAQGYRPNFQTEIKPLLERAATYTWVAAIPPKAHSFDMDGLGTVPGGNEDGFLGLRNWILDILRPPNQENTLISKRGSTMMPYLAGDNCLKEGTLVSNYLRLTDTQYFFLQQWAAGHFVNETPQTPAPQALTRSVLDNCVGGAFSPGIELTWISRDRAIYRDDDPLRINAAEPTEGPLNLGFTPEAMEPGDLTRYMAIPWQADFNECSSQPIGDRVLWWWPAQRPEFVYLEKEPQPDNEAFMKLAAGTASDLPTPSQQTPNQYPWVGTGFDQTRDDFISFADDTQMVEYWSKLGFVMGKEIDGEQRFVEVARTLPRPFNSDD</sequence>
<name>A0A918N695_9GAMM</name>
<comment type="caution">
    <text evidence="3">The sequence shown here is derived from an EMBL/GenBank/DDBJ whole genome shotgun (WGS) entry which is preliminary data.</text>
</comment>